<dbReference type="OrthoDB" id="17648at10239"/>
<evidence type="ECO:0000313" key="2">
    <source>
        <dbReference type="EMBL" id="AMS02946.1"/>
    </source>
</evidence>
<protein>
    <recommendedName>
        <fullName evidence="4">Holin</fullName>
    </recommendedName>
</protein>
<organism evidence="2 3">
    <name type="scientific">Gordonia phage Schnabeltier</name>
    <dbReference type="NCBI Taxonomy" id="1821561"/>
    <lineage>
        <taxon>Viruses</taxon>
        <taxon>Duplodnaviria</taxon>
        <taxon>Heunggongvirae</taxon>
        <taxon>Uroviricota</taxon>
        <taxon>Caudoviricetes</taxon>
        <taxon>Schnabeltiervirus</taxon>
        <taxon>Schnabeltiervirus schnabeltier</taxon>
    </lineage>
</organism>
<evidence type="ECO:0008006" key="4">
    <source>
        <dbReference type="Google" id="ProtNLM"/>
    </source>
</evidence>
<sequence>MDVADWALVVLAAITSVFTLCYFIWQPWWKERVSIIYLGKSVLLSLVLIQISASVWAGSDYPGRAWIRLTLYSGGALMMLALLVMLLVLQRRTRHERRAIGDVRRPWQIWFDEIRNYIARMHSTR</sequence>
<accession>A0A142KA13</accession>
<dbReference type="Pfam" id="PF23778">
    <property type="entry name" value="Phage_holin_2"/>
    <property type="match status" value="1"/>
</dbReference>
<proteinExistence type="predicted"/>
<reference evidence="2" key="1">
    <citation type="submission" date="2018-02" db="EMBL/GenBank/DDBJ databases">
        <authorList>
            <person name="Arnold Z.M."/>
            <person name="Basina A."/>
            <person name="Iyer A.M."/>
            <person name="Stoner T.H."/>
            <person name="Kasturiarachi N.S."/>
            <person name="Pressimone C.A."/>
            <person name="Schiebel J.G."/>
            <person name="Furbee E.C."/>
            <person name="Grubb S.R."/>
            <person name="Warner M.H."/>
            <person name="Montgomery M.T."/>
            <person name="Garlena R.A."/>
            <person name="Russell D.A."/>
            <person name="Pope W.H."/>
            <person name="Jacobs-Sera D."/>
            <person name="Hendrix R.W."/>
            <person name="Hatfull G.F."/>
        </authorList>
    </citation>
    <scope>NUCLEOTIDE SEQUENCE</scope>
</reference>
<dbReference type="Proteomes" id="UP000204094">
    <property type="component" value="Segment"/>
</dbReference>
<keyword evidence="1" id="KW-0812">Transmembrane</keyword>
<feature type="transmembrane region" description="Helical" evidence="1">
    <location>
        <begin position="69"/>
        <end position="89"/>
    </location>
</feature>
<dbReference type="KEGG" id="vg:29124555"/>
<feature type="transmembrane region" description="Helical" evidence="1">
    <location>
        <begin position="37"/>
        <end position="57"/>
    </location>
</feature>
<dbReference type="RefSeq" id="YP_009303408.1">
    <property type="nucleotide sequence ID" value="NC_031255.2"/>
</dbReference>
<dbReference type="EMBL" id="KU963252">
    <property type="protein sequence ID" value="AMS02946.1"/>
    <property type="molecule type" value="Genomic_DNA"/>
</dbReference>
<evidence type="ECO:0000256" key="1">
    <source>
        <dbReference type="SAM" id="Phobius"/>
    </source>
</evidence>
<name>A0A142KA13_9CAUD</name>
<gene>
    <name evidence="2" type="primary">25</name>
    <name evidence="2" type="ORF">SEA_SCHNABELTIER_25</name>
</gene>
<keyword evidence="3" id="KW-1185">Reference proteome</keyword>
<keyword evidence="1" id="KW-1133">Transmembrane helix</keyword>
<dbReference type="GeneID" id="29124555"/>
<feature type="transmembrane region" description="Helical" evidence="1">
    <location>
        <begin position="6"/>
        <end position="25"/>
    </location>
</feature>
<keyword evidence="1" id="KW-0472">Membrane</keyword>
<evidence type="ECO:0000313" key="3">
    <source>
        <dbReference type="Proteomes" id="UP000204094"/>
    </source>
</evidence>
<dbReference type="InterPro" id="IPR056964">
    <property type="entry name" value="Phage_holin"/>
</dbReference>